<keyword evidence="2 5" id="KW-0689">Ribosomal protein</keyword>
<evidence type="ECO:0000256" key="2">
    <source>
        <dbReference type="ARBA" id="ARBA00022980"/>
    </source>
</evidence>
<dbReference type="Proteomes" id="UP000177090">
    <property type="component" value="Unassembled WGS sequence"/>
</dbReference>
<dbReference type="GO" id="GO:0003735">
    <property type="term" value="F:structural constituent of ribosome"/>
    <property type="evidence" value="ECO:0007669"/>
    <property type="project" value="InterPro"/>
</dbReference>
<dbReference type="Pfam" id="PF00276">
    <property type="entry name" value="Ribosomal_L23"/>
    <property type="match status" value="1"/>
</dbReference>
<dbReference type="GO" id="GO:0005840">
    <property type="term" value="C:ribosome"/>
    <property type="evidence" value="ECO:0007669"/>
    <property type="project" value="UniProtKB-KW"/>
</dbReference>
<dbReference type="SUPFAM" id="SSF54189">
    <property type="entry name" value="Ribosomal proteins S24e, L23 and L15e"/>
    <property type="match status" value="1"/>
</dbReference>
<reference evidence="5 6" key="1">
    <citation type="journal article" date="2016" name="Nat. Commun.">
        <title>Thousands of microbial genomes shed light on interconnected biogeochemical processes in an aquifer system.</title>
        <authorList>
            <person name="Anantharaman K."/>
            <person name="Brown C.T."/>
            <person name="Hug L.A."/>
            <person name="Sharon I."/>
            <person name="Castelle C.J."/>
            <person name="Probst A.J."/>
            <person name="Thomas B.C."/>
            <person name="Singh A."/>
            <person name="Wilkins M.J."/>
            <person name="Karaoz U."/>
            <person name="Brodie E.L."/>
            <person name="Williams K.H."/>
            <person name="Hubbard S.S."/>
            <person name="Banfield J.F."/>
        </authorList>
    </citation>
    <scope>NUCLEOTIDE SEQUENCE [LARGE SCALE GENOMIC DNA]</scope>
</reference>
<proteinExistence type="inferred from homology"/>
<dbReference type="AlphaFoldDB" id="A0A1G2QLA8"/>
<evidence type="ECO:0000313" key="6">
    <source>
        <dbReference type="Proteomes" id="UP000177090"/>
    </source>
</evidence>
<keyword evidence="3" id="KW-0687">Ribonucleoprotein</keyword>
<dbReference type="STRING" id="1802440.A2569_00685"/>
<gene>
    <name evidence="5" type="ORF">A2569_00685</name>
</gene>
<name>A0A1G2QLA8_9BACT</name>
<dbReference type="InterPro" id="IPR012678">
    <property type="entry name" value="Ribosomal_uL23/eL15/eS24_sf"/>
</dbReference>
<organism evidence="5 6">
    <name type="scientific">Candidatus Vogelbacteria bacterium RIFOXYD1_FULL_51_18</name>
    <dbReference type="NCBI Taxonomy" id="1802440"/>
    <lineage>
        <taxon>Bacteria</taxon>
        <taxon>Candidatus Vogeliibacteriota</taxon>
    </lineage>
</organism>
<comment type="similarity">
    <text evidence="1">Belongs to the universal ribosomal protein uL23 family.</text>
</comment>
<sequence>MLIKPHITERASILSEKGAYVFVASERATKRDIAHAVKELYNVTPVKVNVISVPSKRRIGRRGIRGVRPGFKKAIIFLKPGEKIDLG</sequence>
<evidence type="ECO:0000313" key="5">
    <source>
        <dbReference type="EMBL" id="OHA61370.1"/>
    </source>
</evidence>
<evidence type="ECO:0000256" key="3">
    <source>
        <dbReference type="ARBA" id="ARBA00023274"/>
    </source>
</evidence>
<accession>A0A1G2QLA8</accession>
<dbReference type="EMBL" id="MHTL01000002">
    <property type="protein sequence ID" value="OHA61370.1"/>
    <property type="molecule type" value="Genomic_DNA"/>
</dbReference>
<evidence type="ECO:0000256" key="4">
    <source>
        <dbReference type="ARBA" id="ARBA00035481"/>
    </source>
</evidence>
<dbReference type="InterPro" id="IPR012677">
    <property type="entry name" value="Nucleotide-bd_a/b_plait_sf"/>
</dbReference>
<dbReference type="GO" id="GO:0006412">
    <property type="term" value="P:translation"/>
    <property type="evidence" value="ECO:0007669"/>
    <property type="project" value="InterPro"/>
</dbReference>
<dbReference type="InterPro" id="IPR013025">
    <property type="entry name" value="Ribosomal_uL23-like"/>
</dbReference>
<dbReference type="Gene3D" id="3.30.70.330">
    <property type="match status" value="1"/>
</dbReference>
<protein>
    <recommendedName>
        <fullName evidence="4">50S ribosomal protein L23</fullName>
    </recommendedName>
</protein>
<evidence type="ECO:0000256" key="1">
    <source>
        <dbReference type="ARBA" id="ARBA00006700"/>
    </source>
</evidence>
<dbReference type="GO" id="GO:1990904">
    <property type="term" value="C:ribonucleoprotein complex"/>
    <property type="evidence" value="ECO:0007669"/>
    <property type="project" value="UniProtKB-KW"/>
</dbReference>
<comment type="caution">
    <text evidence="5">The sequence shown here is derived from an EMBL/GenBank/DDBJ whole genome shotgun (WGS) entry which is preliminary data.</text>
</comment>